<evidence type="ECO:0000256" key="2">
    <source>
        <dbReference type="ARBA" id="ARBA00004123"/>
    </source>
</evidence>
<accession>A0AAE1HZ07</accession>
<keyword evidence="5" id="KW-0479">Metal-binding</keyword>
<evidence type="ECO:0000313" key="10">
    <source>
        <dbReference type="Proteomes" id="UP001219518"/>
    </source>
</evidence>
<keyword evidence="6" id="KW-0378">Hydrolase</keyword>
<gene>
    <name evidence="9" type="ORF">KUF71_017710</name>
</gene>
<dbReference type="InterPro" id="IPR027806">
    <property type="entry name" value="HARBI1_dom"/>
</dbReference>
<keyword evidence="4" id="KW-0540">Nuclease</keyword>
<comment type="caution">
    <text evidence="9">The sequence shown here is derived from an EMBL/GenBank/DDBJ whole genome shotgun (WGS) entry which is preliminary data.</text>
</comment>
<dbReference type="GO" id="GO:0004518">
    <property type="term" value="F:nuclease activity"/>
    <property type="evidence" value="ECO:0007669"/>
    <property type="project" value="UniProtKB-KW"/>
</dbReference>
<name>A0AAE1HZ07_9NEOP</name>
<protein>
    <submittedName>
        <fullName evidence="9">Protein ANTAGONIST OF LIKE HETEROCHROMATIN PROTEIN 1</fullName>
    </submittedName>
</protein>
<dbReference type="AlphaFoldDB" id="A0AAE1HZ07"/>
<evidence type="ECO:0000256" key="7">
    <source>
        <dbReference type="ARBA" id="ARBA00023242"/>
    </source>
</evidence>
<proteinExistence type="inferred from homology"/>
<evidence type="ECO:0000256" key="5">
    <source>
        <dbReference type="ARBA" id="ARBA00022723"/>
    </source>
</evidence>
<dbReference type="Proteomes" id="UP001219518">
    <property type="component" value="Unassembled WGS sequence"/>
</dbReference>
<comment type="subcellular location">
    <subcellularLocation>
        <location evidence="2">Nucleus</location>
    </subcellularLocation>
</comment>
<dbReference type="InterPro" id="IPR045249">
    <property type="entry name" value="HARBI1-like"/>
</dbReference>
<evidence type="ECO:0000256" key="1">
    <source>
        <dbReference type="ARBA" id="ARBA00001968"/>
    </source>
</evidence>
<dbReference type="GO" id="GO:0046872">
    <property type="term" value="F:metal ion binding"/>
    <property type="evidence" value="ECO:0007669"/>
    <property type="project" value="UniProtKB-KW"/>
</dbReference>
<dbReference type="GO" id="GO:0016787">
    <property type="term" value="F:hydrolase activity"/>
    <property type="evidence" value="ECO:0007669"/>
    <property type="project" value="UniProtKB-KW"/>
</dbReference>
<evidence type="ECO:0000256" key="6">
    <source>
        <dbReference type="ARBA" id="ARBA00022801"/>
    </source>
</evidence>
<evidence type="ECO:0000259" key="8">
    <source>
        <dbReference type="Pfam" id="PF13359"/>
    </source>
</evidence>
<dbReference type="PANTHER" id="PTHR22930">
    <property type="match status" value="1"/>
</dbReference>
<sequence>MDRNNDVYEFVQLLLTLDDFDDEEEVRGRGQGRSYPNCDMQWWRTLEDPYFKQHFRMDRRCFEILTVTVGRHMHETGKIIRKGLPIGDALQYTLWSLANPDTFRSTGVTYGKARGSIHNQYRTIIEVLRELRGHYIKWPSDREMASIARINEERYGYPQVVGCIDGCHIPIQKPLEQEQQYVNRHHQYSLLVQGVCDDRLLFRDVFIGQPGAVGDARMFRRSPLSQIMLRQQNFMDGFHLLGDGAYPLTDKLLIPYKDYGNMTLRQRTHNRILSRCRSSIERAFALLKGKWRRLKYLPSYSLDYQLDHIMACLVLHNFIILEGEDCDGGEFDDHDGERDNGDYVDLMNAAKARGIDKRQYISAMLMLNEE</sequence>
<feature type="domain" description="DDE Tnp4" evidence="8">
    <location>
        <begin position="164"/>
        <end position="317"/>
    </location>
</feature>
<keyword evidence="10" id="KW-1185">Reference proteome</keyword>
<dbReference type="PANTHER" id="PTHR22930:SF85">
    <property type="entry name" value="GH03217P-RELATED"/>
    <property type="match status" value="1"/>
</dbReference>
<evidence type="ECO:0000256" key="4">
    <source>
        <dbReference type="ARBA" id="ARBA00022722"/>
    </source>
</evidence>
<keyword evidence="7" id="KW-0539">Nucleus</keyword>
<comment type="cofactor">
    <cofactor evidence="1">
        <name>a divalent metal cation</name>
        <dbReference type="ChEBI" id="CHEBI:60240"/>
    </cofactor>
</comment>
<comment type="similarity">
    <text evidence="3">Belongs to the HARBI1 family.</text>
</comment>
<reference evidence="9" key="2">
    <citation type="journal article" date="2023" name="BMC Genomics">
        <title>Pest status, molecular evolution, and epigenetic factors derived from the genome assembly of Frankliniella fusca, a thysanopteran phytovirus vector.</title>
        <authorList>
            <person name="Catto M.A."/>
            <person name="Labadie P.E."/>
            <person name="Jacobson A.L."/>
            <person name="Kennedy G.G."/>
            <person name="Srinivasan R."/>
            <person name="Hunt B.G."/>
        </authorList>
    </citation>
    <scope>NUCLEOTIDE SEQUENCE</scope>
    <source>
        <strain evidence="9">PL_HMW_Pooled</strain>
    </source>
</reference>
<evidence type="ECO:0000256" key="3">
    <source>
        <dbReference type="ARBA" id="ARBA00006958"/>
    </source>
</evidence>
<reference evidence="9" key="1">
    <citation type="submission" date="2021-07" db="EMBL/GenBank/DDBJ databases">
        <authorList>
            <person name="Catto M.A."/>
            <person name="Jacobson A."/>
            <person name="Kennedy G."/>
            <person name="Labadie P."/>
            <person name="Hunt B.G."/>
            <person name="Srinivasan R."/>
        </authorList>
    </citation>
    <scope>NUCLEOTIDE SEQUENCE</scope>
    <source>
        <strain evidence="9">PL_HMW_Pooled</strain>
        <tissue evidence="9">Head</tissue>
    </source>
</reference>
<dbReference type="Pfam" id="PF13359">
    <property type="entry name" value="DDE_Tnp_4"/>
    <property type="match status" value="1"/>
</dbReference>
<dbReference type="GO" id="GO:0005634">
    <property type="term" value="C:nucleus"/>
    <property type="evidence" value="ECO:0007669"/>
    <property type="project" value="UniProtKB-SubCell"/>
</dbReference>
<evidence type="ECO:0000313" key="9">
    <source>
        <dbReference type="EMBL" id="KAK3929250.1"/>
    </source>
</evidence>
<organism evidence="9 10">
    <name type="scientific">Frankliniella fusca</name>
    <dbReference type="NCBI Taxonomy" id="407009"/>
    <lineage>
        <taxon>Eukaryota</taxon>
        <taxon>Metazoa</taxon>
        <taxon>Ecdysozoa</taxon>
        <taxon>Arthropoda</taxon>
        <taxon>Hexapoda</taxon>
        <taxon>Insecta</taxon>
        <taxon>Pterygota</taxon>
        <taxon>Neoptera</taxon>
        <taxon>Paraneoptera</taxon>
        <taxon>Thysanoptera</taxon>
        <taxon>Terebrantia</taxon>
        <taxon>Thripoidea</taxon>
        <taxon>Thripidae</taxon>
        <taxon>Frankliniella</taxon>
    </lineage>
</organism>
<dbReference type="EMBL" id="JAHWGI010001390">
    <property type="protein sequence ID" value="KAK3929250.1"/>
    <property type="molecule type" value="Genomic_DNA"/>
</dbReference>